<evidence type="ECO:0000313" key="2">
    <source>
        <dbReference type="EMBL" id="CAB4736576.1"/>
    </source>
</evidence>
<evidence type="ECO:0000313" key="4">
    <source>
        <dbReference type="EMBL" id="CAB5061166.1"/>
    </source>
</evidence>
<evidence type="ECO:0000313" key="3">
    <source>
        <dbReference type="EMBL" id="CAB5008257.1"/>
    </source>
</evidence>
<dbReference type="EMBL" id="CAEZYY010000001">
    <property type="protein sequence ID" value="CAB4736576.1"/>
    <property type="molecule type" value="Genomic_DNA"/>
</dbReference>
<name>A0A6J6S8F3_9ZZZZ</name>
<dbReference type="EMBL" id="CAFBON010000301">
    <property type="protein sequence ID" value="CAB5008257.1"/>
    <property type="molecule type" value="Genomic_DNA"/>
</dbReference>
<protein>
    <submittedName>
        <fullName evidence="1">Unannotated protein</fullName>
    </submittedName>
</protein>
<gene>
    <name evidence="1" type="ORF">UFOPK2602_02328</name>
    <name evidence="2" type="ORF">UFOPK2806_00078</name>
    <name evidence="3" type="ORF">UFOPK3954_02167</name>
    <name evidence="4" type="ORF">UFOPK4306_01032</name>
</gene>
<organism evidence="1">
    <name type="scientific">freshwater metagenome</name>
    <dbReference type="NCBI Taxonomy" id="449393"/>
    <lineage>
        <taxon>unclassified sequences</taxon>
        <taxon>metagenomes</taxon>
        <taxon>ecological metagenomes</taxon>
    </lineage>
</organism>
<evidence type="ECO:0000313" key="1">
    <source>
        <dbReference type="EMBL" id="CAB4730968.1"/>
    </source>
</evidence>
<sequence length="41" mass="4467">MSDAEHVAVDTGDVPPRLLCVFATDPFADVVYRFPGKETSL</sequence>
<proteinExistence type="predicted"/>
<accession>A0A6J6S8F3</accession>
<dbReference type="EMBL" id="CAEZXX010000239">
    <property type="protein sequence ID" value="CAB4730968.1"/>
    <property type="molecule type" value="Genomic_DNA"/>
</dbReference>
<dbReference type="EMBL" id="CAFBQP010000033">
    <property type="protein sequence ID" value="CAB5061166.1"/>
    <property type="molecule type" value="Genomic_DNA"/>
</dbReference>
<reference evidence="1" key="1">
    <citation type="submission" date="2020-05" db="EMBL/GenBank/DDBJ databases">
        <authorList>
            <person name="Chiriac C."/>
            <person name="Salcher M."/>
            <person name="Ghai R."/>
            <person name="Kavagutti S V."/>
        </authorList>
    </citation>
    <scope>NUCLEOTIDE SEQUENCE</scope>
</reference>
<dbReference type="AlphaFoldDB" id="A0A6J6S8F3"/>